<dbReference type="PROSITE" id="PS01124">
    <property type="entry name" value="HTH_ARAC_FAMILY_2"/>
    <property type="match status" value="1"/>
</dbReference>
<dbReference type="InterPro" id="IPR004042">
    <property type="entry name" value="Intein_endonuc_central"/>
</dbReference>
<dbReference type="Pfam" id="PF13384">
    <property type="entry name" value="HTH_23"/>
    <property type="match status" value="1"/>
</dbReference>
<dbReference type="InterPro" id="IPR018060">
    <property type="entry name" value="HTH_AraC"/>
</dbReference>
<evidence type="ECO:0000259" key="2">
    <source>
        <dbReference type="PROSITE" id="PS50819"/>
    </source>
</evidence>
<proteinExistence type="predicted"/>
<sequence>MYDTRTRERALALLDQGLTVSEASRRSGASRSAFREWHFRRCAGIAPAAPKAECPRCSIPPTEREDPTAYTYLLGLYLGDGCISRVGDRKKRVWSLRIICADAWPGLIAECTAAMRAVRPANKVRIVPKQGCVEINCYSKHWACLFPQLGEGKKHSRRIELADWQQRLVHDHAPAFIRGLLHSDGTRFLNHVRRPSPSGDRWYEYPRYNFTNVSDDIRDLFTRALDHLGIAWRQMNKVTISVARAEAVARLDEFVGPKY</sequence>
<feature type="domain" description="DOD-type homing endonuclease" evidence="2">
    <location>
        <begin position="73"/>
        <end position="230"/>
    </location>
</feature>
<name>A0ABV9TWG2_9ACTN</name>
<reference evidence="4" key="1">
    <citation type="journal article" date="2019" name="Int. J. Syst. Evol. Microbiol.">
        <title>The Global Catalogue of Microorganisms (GCM) 10K type strain sequencing project: providing services to taxonomists for standard genome sequencing and annotation.</title>
        <authorList>
            <consortium name="The Broad Institute Genomics Platform"/>
            <consortium name="The Broad Institute Genome Sequencing Center for Infectious Disease"/>
            <person name="Wu L."/>
            <person name="Ma J."/>
        </authorList>
    </citation>
    <scope>NUCLEOTIDE SEQUENCE [LARGE SCALE GENOMIC DNA]</scope>
    <source>
        <strain evidence="4">KLKA75</strain>
    </source>
</reference>
<dbReference type="RefSeq" id="WP_378254286.1">
    <property type="nucleotide sequence ID" value="NZ_JBHSIT010000003.1"/>
</dbReference>
<evidence type="ECO:0000259" key="1">
    <source>
        <dbReference type="PROSITE" id="PS01124"/>
    </source>
</evidence>
<accession>A0ABV9TWG2</accession>
<dbReference type="InterPro" id="IPR027434">
    <property type="entry name" value="Homing_endonucl"/>
</dbReference>
<protein>
    <submittedName>
        <fullName evidence="3">Transcriptional regulator</fullName>
    </submittedName>
</protein>
<feature type="domain" description="HTH araC/xylS-type" evidence="1">
    <location>
        <begin position="1"/>
        <end position="53"/>
    </location>
</feature>
<comment type="caution">
    <text evidence="3">The sequence shown here is derived from an EMBL/GenBank/DDBJ whole genome shotgun (WGS) entry which is preliminary data.</text>
</comment>
<dbReference type="Proteomes" id="UP001595872">
    <property type="component" value="Unassembled WGS sequence"/>
</dbReference>
<keyword evidence="4" id="KW-1185">Reference proteome</keyword>
<dbReference type="Gene3D" id="3.10.28.10">
    <property type="entry name" value="Homing endonucleases"/>
    <property type="match status" value="1"/>
</dbReference>
<dbReference type="EMBL" id="JBHSIT010000003">
    <property type="protein sequence ID" value="MFC4908024.1"/>
    <property type="molecule type" value="Genomic_DNA"/>
</dbReference>
<evidence type="ECO:0000313" key="3">
    <source>
        <dbReference type="EMBL" id="MFC4908024.1"/>
    </source>
</evidence>
<gene>
    <name evidence="3" type="ORF">ACFPCY_11885</name>
</gene>
<organism evidence="3 4">
    <name type="scientific">Actinomadura gamaensis</name>
    <dbReference type="NCBI Taxonomy" id="1763541"/>
    <lineage>
        <taxon>Bacteria</taxon>
        <taxon>Bacillati</taxon>
        <taxon>Actinomycetota</taxon>
        <taxon>Actinomycetes</taxon>
        <taxon>Streptosporangiales</taxon>
        <taxon>Thermomonosporaceae</taxon>
        <taxon>Actinomadura</taxon>
    </lineage>
</organism>
<dbReference type="PROSITE" id="PS50819">
    <property type="entry name" value="INTEIN_ENDONUCLEASE"/>
    <property type="match status" value="1"/>
</dbReference>
<evidence type="ECO:0000313" key="4">
    <source>
        <dbReference type="Proteomes" id="UP001595872"/>
    </source>
</evidence>